<comment type="caution">
    <text evidence="15">The sequence shown here is derived from an EMBL/GenBank/DDBJ whole genome shotgun (WGS) entry which is preliminary data.</text>
</comment>
<dbReference type="GO" id="GO:0005737">
    <property type="term" value="C:cytoplasm"/>
    <property type="evidence" value="ECO:0007669"/>
    <property type="project" value="UniProtKB-SubCell"/>
</dbReference>
<comment type="pathway">
    <text evidence="3 12 14">Amino-acid biosynthesis; L-histidine biosynthesis; L-histidine from 5-phospho-alpha-D-ribose 1-diphosphate: step 4/9.</text>
</comment>
<feature type="active site" description="Proton acceptor" evidence="12">
    <location>
        <position position="11"/>
    </location>
</feature>
<dbReference type="HAMAP" id="MF_01014">
    <property type="entry name" value="HisA"/>
    <property type="match status" value="1"/>
</dbReference>
<feature type="active site" description="Proton donor" evidence="12">
    <location>
        <position position="132"/>
    </location>
</feature>
<evidence type="ECO:0000256" key="2">
    <source>
        <dbReference type="ARBA" id="ARBA00004496"/>
    </source>
</evidence>
<dbReference type="GO" id="GO:0000105">
    <property type="term" value="P:L-histidine biosynthetic process"/>
    <property type="evidence" value="ECO:0007669"/>
    <property type="project" value="UniProtKB-UniRule"/>
</dbReference>
<accession>A0A084GXM9</accession>
<dbReference type="Pfam" id="PF00977">
    <property type="entry name" value="His_biosynth"/>
    <property type="match status" value="1"/>
</dbReference>
<evidence type="ECO:0000256" key="3">
    <source>
        <dbReference type="ARBA" id="ARBA00005133"/>
    </source>
</evidence>
<comment type="subcellular location">
    <subcellularLocation>
        <location evidence="2 12 14">Cytoplasm</location>
    </subcellularLocation>
</comment>
<dbReference type="PANTHER" id="PTHR43090">
    <property type="entry name" value="1-(5-PHOSPHORIBOSYL)-5-[(5-PHOSPHORIBOSYLAMINO)METHYLIDENEAMINO] IMIDAZOLE-4-CARBOXAMIDE ISOMERASE"/>
    <property type="match status" value="1"/>
</dbReference>
<dbReference type="PANTHER" id="PTHR43090:SF2">
    <property type="entry name" value="1-(5-PHOSPHORIBOSYL)-5-[(5-PHOSPHORIBOSYLAMINO)METHYLIDENEAMINO] IMIDAZOLE-4-CARBOXAMIDE ISOMERASE"/>
    <property type="match status" value="1"/>
</dbReference>
<keyword evidence="9 12" id="KW-0368">Histidine biosynthesis</keyword>
<sequence length="245" mass="26130">MSEFIIYPAIDMRGGKCVRLIQGDYAKETVYGDSPFEMAKVFAEKGAEWIHMVDLDGAKAGRRVNDNHVIEVARKLDVKVQIGGGIRSEEDVDYYLSNGVSRVILGSSAISNPEFVKKMLSKYEEKIAIGIDAKDGFVSTEGWVETSTVKATELGVELAAAGAETFIFTDIATDGMLSGPNVDAVCEMAKATGKEVIASGGVSSLNDLVILAAFTANGVAGAIVGKALYTNQFDLSEALEEVERA</sequence>
<keyword evidence="8 12" id="KW-0028">Amino-acid biosynthesis</keyword>
<reference evidence="15 16" key="1">
    <citation type="journal article" date="2005" name="Int. J. Syst. Evol. Microbiol.">
        <title>Bacillus cibi sp. nov., isolated from jeotgal, a traditional Korean fermented seafood.</title>
        <authorList>
            <person name="Yoon J.H."/>
            <person name="Lee C.H."/>
            <person name="Oh T.K."/>
        </authorList>
    </citation>
    <scope>NUCLEOTIDE SEQUENCE [LARGE SCALE GENOMIC DNA]</scope>
    <source>
        <strain evidence="15 16">DSM 16189</strain>
    </source>
</reference>
<dbReference type="InterPro" id="IPR006062">
    <property type="entry name" value="His_biosynth"/>
</dbReference>
<dbReference type="UniPathway" id="UPA00031">
    <property type="reaction ID" value="UER00009"/>
</dbReference>
<dbReference type="InterPro" id="IPR013785">
    <property type="entry name" value="Aldolase_TIM"/>
</dbReference>
<comment type="catalytic activity">
    <reaction evidence="1 12 14">
        <text>1-(5-phospho-beta-D-ribosyl)-5-[(5-phospho-beta-D-ribosylamino)methylideneamino]imidazole-4-carboxamide = 5-[(5-phospho-1-deoxy-D-ribulos-1-ylimino)methylamino]-1-(5-phospho-beta-D-ribosyl)imidazole-4-carboxamide</text>
        <dbReference type="Rhea" id="RHEA:15469"/>
        <dbReference type="ChEBI" id="CHEBI:58435"/>
        <dbReference type="ChEBI" id="CHEBI:58525"/>
        <dbReference type="EC" id="5.3.1.16"/>
    </reaction>
</comment>
<dbReference type="RefSeq" id="WP_029566932.1">
    <property type="nucleotide sequence ID" value="NZ_JNVC02000005.1"/>
</dbReference>
<evidence type="ECO:0000256" key="7">
    <source>
        <dbReference type="ARBA" id="ARBA00022490"/>
    </source>
</evidence>
<evidence type="ECO:0000256" key="6">
    <source>
        <dbReference type="ARBA" id="ARBA00018464"/>
    </source>
</evidence>
<dbReference type="GO" id="GO:0003949">
    <property type="term" value="F:1-(5-phosphoribosyl)-5-[(5-phosphoribosylamino)methylideneamino]imidazole-4-carboxamide isomerase activity"/>
    <property type="evidence" value="ECO:0007669"/>
    <property type="project" value="UniProtKB-UniRule"/>
</dbReference>
<gene>
    <name evidence="12" type="primary">hisA</name>
    <name evidence="15" type="ORF">GS18_0213470</name>
</gene>
<dbReference type="Proteomes" id="UP000028549">
    <property type="component" value="Unassembled WGS sequence"/>
</dbReference>
<evidence type="ECO:0000256" key="10">
    <source>
        <dbReference type="ARBA" id="ARBA00023235"/>
    </source>
</evidence>
<dbReference type="STRING" id="246786.GS18_0213470"/>
<organism evidence="15 16">
    <name type="scientific">Metabacillus indicus</name>
    <name type="common">Bacillus indicus</name>
    <dbReference type="NCBI Taxonomy" id="246786"/>
    <lineage>
        <taxon>Bacteria</taxon>
        <taxon>Bacillati</taxon>
        <taxon>Bacillota</taxon>
        <taxon>Bacilli</taxon>
        <taxon>Bacillales</taxon>
        <taxon>Bacillaceae</taxon>
        <taxon>Metabacillus</taxon>
    </lineage>
</organism>
<dbReference type="InterPro" id="IPR011060">
    <property type="entry name" value="RibuloseP-bd_barrel"/>
</dbReference>
<evidence type="ECO:0000256" key="9">
    <source>
        <dbReference type="ARBA" id="ARBA00023102"/>
    </source>
</evidence>
<dbReference type="InterPro" id="IPR006063">
    <property type="entry name" value="HisA_bact_arch"/>
</dbReference>
<dbReference type="NCBIfam" id="TIGR00007">
    <property type="entry name" value="1-(5-phosphoribosyl)-5-[(5-phosphoribosylamino)methylideneamino]imidazole-4-carboxamide isomerase"/>
    <property type="match status" value="1"/>
</dbReference>
<dbReference type="GO" id="GO:0000162">
    <property type="term" value="P:L-tryptophan biosynthetic process"/>
    <property type="evidence" value="ECO:0007669"/>
    <property type="project" value="TreeGrafter"/>
</dbReference>
<evidence type="ECO:0000256" key="13">
    <source>
        <dbReference type="RuleBase" id="RU003657"/>
    </source>
</evidence>
<dbReference type="OrthoDB" id="9807749at2"/>
<keyword evidence="7 12" id="KW-0963">Cytoplasm</keyword>
<dbReference type="SUPFAM" id="SSF51366">
    <property type="entry name" value="Ribulose-phoshate binding barrel"/>
    <property type="match status" value="1"/>
</dbReference>
<evidence type="ECO:0000256" key="14">
    <source>
        <dbReference type="RuleBase" id="RU003658"/>
    </source>
</evidence>
<evidence type="ECO:0000256" key="12">
    <source>
        <dbReference type="HAMAP-Rule" id="MF_01014"/>
    </source>
</evidence>
<evidence type="ECO:0000256" key="5">
    <source>
        <dbReference type="ARBA" id="ARBA00012550"/>
    </source>
</evidence>
<dbReference type="EMBL" id="JNVC02000005">
    <property type="protein sequence ID" value="KEZ52091.1"/>
    <property type="molecule type" value="Genomic_DNA"/>
</dbReference>
<protein>
    <recommendedName>
        <fullName evidence="6 12">1-(5-phosphoribosyl)-5-[(5-phosphoribosylamino)methylideneamino] imidazole-4-carboxamide isomerase</fullName>
        <ecNumber evidence="5 12">5.3.1.16</ecNumber>
    </recommendedName>
    <alternativeName>
        <fullName evidence="11 12">Phosphoribosylformimino-5-aminoimidazole carboxamide ribotide isomerase</fullName>
    </alternativeName>
</protein>
<dbReference type="Gene3D" id="3.20.20.70">
    <property type="entry name" value="Aldolase class I"/>
    <property type="match status" value="1"/>
</dbReference>
<evidence type="ECO:0000256" key="4">
    <source>
        <dbReference type="ARBA" id="ARBA00009667"/>
    </source>
</evidence>
<dbReference type="FunFam" id="3.20.20.70:FF:000009">
    <property type="entry name" value="1-(5-phosphoribosyl)-5-[(5-phosphoribosylamino)methylideneamino] imidazole-4-carboxamide isomerase"/>
    <property type="match status" value="1"/>
</dbReference>
<evidence type="ECO:0000256" key="1">
    <source>
        <dbReference type="ARBA" id="ARBA00000901"/>
    </source>
</evidence>
<dbReference type="CDD" id="cd04732">
    <property type="entry name" value="HisA"/>
    <property type="match status" value="1"/>
</dbReference>
<comment type="similarity">
    <text evidence="4 12 13">Belongs to the HisA/HisF family.</text>
</comment>
<evidence type="ECO:0000256" key="11">
    <source>
        <dbReference type="ARBA" id="ARBA00030547"/>
    </source>
</evidence>
<dbReference type="AlphaFoldDB" id="A0A084GXM9"/>
<dbReference type="InterPro" id="IPR044524">
    <property type="entry name" value="Isoase_HisA-like"/>
</dbReference>
<keyword evidence="10 12" id="KW-0413">Isomerase</keyword>
<dbReference type="EC" id="5.3.1.16" evidence="5 12"/>
<proteinExistence type="inferred from homology"/>
<evidence type="ECO:0000256" key="8">
    <source>
        <dbReference type="ARBA" id="ARBA00022605"/>
    </source>
</evidence>
<keyword evidence="16" id="KW-1185">Reference proteome</keyword>
<evidence type="ECO:0000313" key="16">
    <source>
        <dbReference type="Proteomes" id="UP000028549"/>
    </source>
</evidence>
<name>A0A084GXM9_METID</name>
<dbReference type="InterPro" id="IPR023016">
    <property type="entry name" value="HisA/PriA"/>
</dbReference>
<evidence type="ECO:0000313" key="15">
    <source>
        <dbReference type="EMBL" id="KEZ52091.1"/>
    </source>
</evidence>